<keyword evidence="1" id="KW-0472">Membrane</keyword>
<dbReference type="AlphaFoldDB" id="A0A3P7JIW7"/>
<protein>
    <recommendedName>
        <fullName evidence="4">Amino acid transporter transmembrane domain-containing protein</fullName>
    </recommendedName>
</protein>
<sequence>MSEKYENLYGLHWAMASVFVVGATVGGGMVALPSALVNAGM</sequence>
<feature type="transmembrane region" description="Helical" evidence="1">
    <location>
        <begin position="12"/>
        <end position="37"/>
    </location>
</feature>
<dbReference type="Proteomes" id="UP000270094">
    <property type="component" value="Unassembled WGS sequence"/>
</dbReference>
<evidence type="ECO:0008006" key="4">
    <source>
        <dbReference type="Google" id="ProtNLM"/>
    </source>
</evidence>
<organism evidence="2 3">
    <name type="scientific">Strongylus vulgaris</name>
    <name type="common">Blood worm</name>
    <dbReference type="NCBI Taxonomy" id="40348"/>
    <lineage>
        <taxon>Eukaryota</taxon>
        <taxon>Metazoa</taxon>
        <taxon>Ecdysozoa</taxon>
        <taxon>Nematoda</taxon>
        <taxon>Chromadorea</taxon>
        <taxon>Rhabditida</taxon>
        <taxon>Rhabditina</taxon>
        <taxon>Rhabditomorpha</taxon>
        <taxon>Strongyloidea</taxon>
        <taxon>Strongylidae</taxon>
        <taxon>Strongylus</taxon>
    </lineage>
</organism>
<evidence type="ECO:0000256" key="1">
    <source>
        <dbReference type="SAM" id="Phobius"/>
    </source>
</evidence>
<keyword evidence="1" id="KW-1133">Transmembrane helix</keyword>
<proteinExistence type="predicted"/>
<name>A0A3P7JIW7_STRVU</name>
<accession>A0A3P7JIW7</accession>
<gene>
    <name evidence="2" type="ORF">SVUK_LOCUS20659</name>
</gene>
<evidence type="ECO:0000313" key="3">
    <source>
        <dbReference type="Proteomes" id="UP000270094"/>
    </source>
</evidence>
<keyword evidence="3" id="KW-1185">Reference proteome</keyword>
<evidence type="ECO:0000313" key="2">
    <source>
        <dbReference type="EMBL" id="VDM85661.1"/>
    </source>
</evidence>
<dbReference type="EMBL" id="UYYB01143471">
    <property type="protein sequence ID" value="VDM85661.1"/>
    <property type="molecule type" value="Genomic_DNA"/>
</dbReference>
<keyword evidence="1" id="KW-0812">Transmembrane</keyword>
<reference evidence="2 3" key="1">
    <citation type="submission" date="2018-11" db="EMBL/GenBank/DDBJ databases">
        <authorList>
            <consortium name="Pathogen Informatics"/>
        </authorList>
    </citation>
    <scope>NUCLEOTIDE SEQUENCE [LARGE SCALE GENOMIC DNA]</scope>
</reference>